<evidence type="ECO:0000313" key="3">
    <source>
        <dbReference type="EMBL" id="NLV06162.1"/>
    </source>
</evidence>
<dbReference type="STRING" id="1705562.AMS69_16010"/>
<reference evidence="2 4" key="1">
    <citation type="submission" date="2015-08" db="EMBL/GenBank/DDBJ databases">
        <title>Genomes of Isolates from Cabo Rojo, PR.</title>
        <authorList>
            <person name="Sanchez-Nieves R.L."/>
            <person name="Montalvo-Rodriguez R."/>
        </authorList>
    </citation>
    <scope>NUCLEOTIDE SEQUENCE [LARGE SCALE GENOMIC DNA]</scope>
    <source>
        <strain evidence="2 4">SL3</strain>
    </source>
</reference>
<name>A0A0M9AHG2_9EURY</name>
<dbReference type="Pfam" id="PF00745">
    <property type="entry name" value="GlutR_dimer"/>
    <property type="match status" value="1"/>
</dbReference>
<dbReference type="SUPFAM" id="SSF69075">
    <property type="entry name" value="Glutamyl tRNA-reductase dimerization domain"/>
    <property type="match status" value="1"/>
</dbReference>
<dbReference type="GO" id="GO:0008883">
    <property type="term" value="F:glutamyl-tRNA reductase activity"/>
    <property type="evidence" value="ECO:0007669"/>
    <property type="project" value="InterPro"/>
</dbReference>
<reference evidence="3" key="2">
    <citation type="submission" date="2019-12" db="EMBL/GenBank/DDBJ databases">
        <title>The whole-genome sequencing of Haloarcula japonica strain pws8.</title>
        <authorList>
            <person name="Verma D.K."/>
            <person name="Gopal K."/>
            <person name="Prasad E.S."/>
        </authorList>
    </citation>
    <scope>NUCLEOTIDE SEQUENCE</scope>
    <source>
        <strain evidence="3">Pws8</strain>
    </source>
</reference>
<dbReference type="InterPro" id="IPR036453">
    <property type="entry name" value="GluRdtase_dimer_dom_sf"/>
</dbReference>
<dbReference type="RefSeq" id="WP_053969069.1">
    <property type="nucleotide sequence ID" value="NZ_JAWJXX010000004.1"/>
</dbReference>
<organism evidence="2 4">
    <name type="scientific">Haloarcula rubripromontorii</name>
    <dbReference type="NCBI Taxonomy" id="1705562"/>
    <lineage>
        <taxon>Archaea</taxon>
        <taxon>Methanobacteriati</taxon>
        <taxon>Methanobacteriota</taxon>
        <taxon>Stenosarchaea group</taxon>
        <taxon>Halobacteria</taxon>
        <taxon>Halobacteriales</taxon>
        <taxon>Haloarculaceae</taxon>
        <taxon>Haloarcula</taxon>
    </lineage>
</organism>
<keyword evidence="4" id="KW-1185">Reference proteome</keyword>
<dbReference type="AlphaFoldDB" id="A0A0M9AHG2"/>
<protein>
    <submittedName>
        <fullName evidence="2">Glutamyl-tRNA reductase</fullName>
    </submittedName>
</protein>
<dbReference type="GO" id="GO:0050661">
    <property type="term" value="F:NADP binding"/>
    <property type="evidence" value="ECO:0007669"/>
    <property type="project" value="InterPro"/>
</dbReference>
<dbReference type="EMBL" id="LIUF01000005">
    <property type="protein sequence ID" value="KOX92049.1"/>
    <property type="molecule type" value="Genomic_DNA"/>
</dbReference>
<evidence type="ECO:0000313" key="4">
    <source>
        <dbReference type="Proteomes" id="UP000037729"/>
    </source>
</evidence>
<evidence type="ECO:0000259" key="1">
    <source>
        <dbReference type="Pfam" id="PF00745"/>
    </source>
</evidence>
<evidence type="ECO:0000313" key="2">
    <source>
        <dbReference type="EMBL" id="KOX92049.1"/>
    </source>
</evidence>
<proteinExistence type="predicted"/>
<dbReference type="GO" id="GO:0033014">
    <property type="term" value="P:tetrapyrrole biosynthetic process"/>
    <property type="evidence" value="ECO:0007669"/>
    <property type="project" value="InterPro"/>
</dbReference>
<feature type="domain" description="Tetrapyrrole biosynthesis glutamyl-tRNA reductase dimerisation" evidence="1">
    <location>
        <begin position="10"/>
        <end position="89"/>
    </location>
</feature>
<dbReference type="Proteomes" id="UP000610611">
    <property type="component" value="Unassembled WGS sequence"/>
</dbReference>
<dbReference type="OrthoDB" id="219786at2157"/>
<comment type="caution">
    <text evidence="2">The sequence shown here is derived from an EMBL/GenBank/DDBJ whole genome shotgun (WGS) entry which is preliminary data.</text>
</comment>
<dbReference type="PATRIC" id="fig|1705562.3.peg.4108"/>
<accession>A0A0M9AHG2</accession>
<dbReference type="InterPro" id="IPR015896">
    <property type="entry name" value="4pyrrol_synth_GluRdtase_dimer"/>
</dbReference>
<dbReference type="EMBL" id="WOWB01000001">
    <property type="protein sequence ID" value="NLV06162.1"/>
    <property type="molecule type" value="Genomic_DNA"/>
</dbReference>
<dbReference type="Proteomes" id="UP000037729">
    <property type="component" value="Unassembled WGS sequence"/>
</dbReference>
<sequence>MSRNTEPPVDVDEAVARINSRGAKIQQEQLERTLSQLQQDGDLTAAQRLAVEQLSERLVERLLAVPRASLQDAARNADDERIETAISLFE</sequence>
<gene>
    <name evidence="2" type="ORF">AMS69_16010</name>
    <name evidence="3" type="ORF">GOC83_08480</name>
</gene>